<proteinExistence type="predicted"/>
<sequence length="195" mass="22260">MRLLDNYVPVDGSDITKIGLSQCVISSRLLGQIIALPRALEEFRYSTGNREQNGRYQHFVDLGRLGQDLRRHKSTLHVLDVDVGEHAEYRDLSDNIVLSVNYVEYSSPAYDERSGGNKRDTRRGHPDVERDTVIGKSIGSLSYFVALTLLSIGVRFLLGPDKDEVKFDDNQEASNKCSEERKNVKERLQLHHHHR</sequence>
<evidence type="ECO:0000313" key="3">
    <source>
        <dbReference type="Proteomes" id="UP000223968"/>
    </source>
</evidence>
<dbReference type="AlphaFoldDB" id="A0A2B7WJX2"/>
<evidence type="ECO:0000256" key="1">
    <source>
        <dbReference type="SAM" id="MobiDB-lite"/>
    </source>
</evidence>
<keyword evidence="3" id="KW-1185">Reference proteome</keyword>
<organism evidence="2 3">
    <name type="scientific">Helicocarpus griseus UAMH5409</name>
    <dbReference type="NCBI Taxonomy" id="1447875"/>
    <lineage>
        <taxon>Eukaryota</taxon>
        <taxon>Fungi</taxon>
        <taxon>Dikarya</taxon>
        <taxon>Ascomycota</taxon>
        <taxon>Pezizomycotina</taxon>
        <taxon>Eurotiomycetes</taxon>
        <taxon>Eurotiomycetidae</taxon>
        <taxon>Onygenales</taxon>
        <taxon>Ajellomycetaceae</taxon>
        <taxon>Helicocarpus</taxon>
    </lineage>
</organism>
<name>A0A2B7WJX2_9EURO</name>
<comment type="caution">
    <text evidence="2">The sequence shown here is derived from an EMBL/GenBank/DDBJ whole genome shotgun (WGS) entry which is preliminary data.</text>
</comment>
<dbReference type="STRING" id="1447875.A0A2B7WJX2"/>
<gene>
    <name evidence="2" type="ORF">AJ79_09436</name>
</gene>
<feature type="compositionally biased region" description="Basic and acidic residues" evidence="1">
    <location>
        <begin position="110"/>
        <end position="128"/>
    </location>
</feature>
<dbReference type="Proteomes" id="UP000223968">
    <property type="component" value="Unassembled WGS sequence"/>
</dbReference>
<dbReference type="EMBL" id="PDNB01000266">
    <property type="protein sequence ID" value="PGG96830.1"/>
    <property type="molecule type" value="Genomic_DNA"/>
</dbReference>
<protein>
    <submittedName>
        <fullName evidence="2">Uncharacterized protein</fullName>
    </submittedName>
</protein>
<reference evidence="2 3" key="1">
    <citation type="submission" date="2017-10" db="EMBL/GenBank/DDBJ databases">
        <title>Comparative genomics in systemic dimorphic fungi from Ajellomycetaceae.</title>
        <authorList>
            <person name="Munoz J.F."/>
            <person name="Mcewen J.G."/>
            <person name="Clay O.K."/>
            <person name="Cuomo C.A."/>
        </authorList>
    </citation>
    <scope>NUCLEOTIDE SEQUENCE [LARGE SCALE GENOMIC DNA]</scope>
    <source>
        <strain evidence="2 3">UAMH5409</strain>
    </source>
</reference>
<evidence type="ECO:0000313" key="2">
    <source>
        <dbReference type="EMBL" id="PGG96830.1"/>
    </source>
</evidence>
<accession>A0A2B7WJX2</accession>
<feature type="region of interest" description="Disordered" evidence="1">
    <location>
        <begin position="109"/>
        <end position="128"/>
    </location>
</feature>